<dbReference type="EMBL" id="JACGWN010000004">
    <property type="protein sequence ID" value="KAL0451204.1"/>
    <property type="molecule type" value="Genomic_DNA"/>
</dbReference>
<reference evidence="1" key="2">
    <citation type="journal article" date="2024" name="Plant">
        <title>Genomic evolution and insights into agronomic trait innovations of Sesamum species.</title>
        <authorList>
            <person name="Miao H."/>
            <person name="Wang L."/>
            <person name="Qu L."/>
            <person name="Liu H."/>
            <person name="Sun Y."/>
            <person name="Le M."/>
            <person name="Wang Q."/>
            <person name="Wei S."/>
            <person name="Zheng Y."/>
            <person name="Lin W."/>
            <person name="Duan Y."/>
            <person name="Cao H."/>
            <person name="Xiong S."/>
            <person name="Wang X."/>
            <person name="Wei L."/>
            <person name="Li C."/>
            <person name="Ma Q."/>
            <person name="Ju M."/>
            <person name="Zhao R."/>
            <person name="Li G."/>
            <person name="Mu C."/>
            <person name="Tian Q."/>
            <person name="Mei H."/>
            <person name="Zhang T."/>
            <person name="Gao T."/>
            <person name="Zhang H."/>
        </authorList>
    </citation>
    <scope>NUCLEOTIDE SEQUENCE</scope>
    <source>
        <strain evidence="1">KEN1</strain>
    </source>
</reference>
<name>A0AAW2XAW1_9LAMI</name>
<comment type="caution">
    <text evidence="1">The sequence shown here is derived from an EMBL/GenBank/DDBJ whole genome shotgun (WGS) entry which is preliminary data.</text>
</comment>
<dbReference type="SUPFAM" id="SSF56219">
    <property type="entry name" value="DNase I-like"/>
    <property type="match status" value="1"/>
</dbReference>
<dbReference type="Gene3D" id="3.60.10.10">
    <property type="entry name" value="Endonuclease/exonuclease/phosphatase"/>
    <property type="match status" value="1"/>
</dbReference>
<evidence type="ECO:0000313" key="1">
    <source>
        <dbReference type="EMBL" id="KAL0451204.1"/>
    </source>
</evidence>
<dbReference type="InterPro" id="IPR040256">
    <property type="entry name" value="At4g02000-like"/>
</dbReference>
<dbReference type="AlphaFoldDB" id="A0AAW2XAW1"/>
<proteinExistence type="predicted"/>
<dbReference type="InterPro" id="IPR036691">
    <property type="entry name" value="Endo/exonu/phosph_ase_sf"/>
</dbReference>
<reference evidence="1" key="1">
    <citation type="submission" date="2020-06" db="EMBL/GenBank/DDBJ databases">
        <authorList>
            <person name="Li T."/>
            <person name="Hu X."/>
            <person name="Zhang T."/>
            <person name="Song X."/>
            <person name="Zhang H."/>
            <person name="Dai N."/>
            <person name="Sheng W."/>
            <person name="Hou X."/>
            <person name="Wei L."/>
        </authorList>
    </citation>
    <scope>NUCLEOTIDE SEQUENCE</scope>
    <source>
        <strain evidence="1">KEN1</strain>
        <tissue evidence="1">Leaf</tissue>
    </source>
</reference>
<sequence>MEIAVVARGLEVGDSSTDRVFSFVATSLGSQVAGQEVGVHGGSQHPCAVRRLQCRRAARRLQDRVTVIWMRPSPFPASGLFIGKVPLSTHARSGMTNAMSGDYIADAFKNSSRKTLSYVALVIQNDEVVVRSTLAMSRDGAHRWASTAVGYFLGRKPYFHHLNEYARSSCPAVLDITATAHGFYFFRHKHTQVPVWIRLRHLSVEFWTNDGLSTVASGIGRPLYQDAIMKACTRLDFARVYVMLDISSTLPKHIVVIVPKEDGGETPCRIDVEYEWLPPKCTACKTLRHRTKDSLAGSGVCSQQYAFLSPNRGPPRITWPRTKTDLRLLRLCLNRLLRQPRRVLTAASPPLMPIINAVVWNVRGLNRRDHQVVVSDLISEFHVGLLETRVSVRNVARHDEVDVTVISVYSQMIHCSVLIRHLHISVLVSMIYGTNDGVERRQLWDSLVQLVDSIDDEPWLVMGDFNTVADMSEVCGYSGDIRVAMEEFQDCISQTGLITLPMQGDLFTWHNRSTDSRSLWKRLDRMLANDRWLARWPDFIPTVQRIWGNSVVGTAMYSVTRKLKALKPLFRAQRKQKGDLSRWSISKQFYLNNKCYSRGEVAVAERRRLLHEVFLSPSGYPASTNEGFSD</sequence>
<dbReference type="PANTHER" id="PTHR31286:SF165">
    <property type="entry name" value="DUF4283 DOMAIN-CONTAINING PROTEIN"/>
    <property type="match status" value="1"/>
</dbReference>
<protein>
    <recommendedName>
        <fullName evidence="2">Endonuclease/exonuclease/phosphatase domain-containing protein</fullName>
    </recommendedName>
</protein>
<accession>A0AAW2XAW1</accession>
<gene>
    <name evidence="1" type="ORF">Slati_1098500</name>
</gene>
<organism evidence="1">
    <name type="scientific">Sesamum latifolium</name>
    <dbReference type="NCBI Taxonomy" id="2727402"/>
    <lineage>
        <taxon>Eukaryota</taxon>
        <taxon>Viridiplantae</taxon>
        <taxon>Streptophyta</taxon>
        <taxon>Embryophyta</taxon>
        <taxon>Tracheophyta</taxon>
        <taxon>Spermatophyta</taxon>
        <taxon>Magnoliopsida</taxon>
        <taxon>eudicotyledons</taxon>
        <taxon>Gunneridae</taxon>
        <taxon>Pentapetalae</taxon>
        <taxon>asterids</taxon>
        <taxon>lamiids</taxon>
        <taxon>Lamiales</taxon>
        <taxon>Pedaliaceae</taxon>
        <taxon>Sesamum</taxon>
    </lineage>
</organism>
<evidence type="ECO:0008006" key="2">
    <source>
        <dbReference type="Google" id="ProtNLM"/>
    </source>
</evidence>
<dbReference type="PANTHER" id="PTHR31286">
    <property type="entry name" value="GLYCINE-RICH CELL WALL STRUCTURAL PROTEIN 1.8-LIKE"/>
    <property type="match status" value="1"/>
</dbReference>